<sequence length="629" mass="69662">MGRPRSLIDASSLQYAARYPSLTPPHPSRARLPGKSSNEALQADMREITDPMQLHGFPSAASARSSSFTSGPRQAKPAWYITRGNGILTPLIPADELPHEVRLRGISRQISSTETQAMNHVGHMPHNGAVYELEQNAELTMGSSHTGNTHMRDMPTNSRHAMAQNSEDLQQLYEEHERVILQRSPILPVMDSPQRELSDCNPSTERYTQQGTISGMESLPYVRARPPPPSGLEPDLSKKKYCTFWLRKGECDFMQQGCLYKHDLPHTAEEWTHIGFKTVPAWIKHKSPELASRISHAMKEAPNKQTPPRGSRHRRNRTEQVKQRKRSFSFDSLGKRKSSDGLPKTLRIGRRAPHGSRHVKPASTQGCNAEVSTLAPVPANHDHECLIDFGPTPPLNLAANLTPVGQSKDRDSLSSRQNPLSTPIVDRADASVEQSLQSSNDRYPRFVPSNTPSPVHTTGASCSFTTSTQGQPPSPRPTNSSNGATNTGSNPRSLFSSAPARLFPVIEHRNAESGKQDVVDRPPTQSDEIKQPISTKRTVPMTQPLTTRLPSLPHTFDEIFDGKKLETLTNDSEKELGIRAGKGRHPAEGLVEGSSRMGRLGRRRRSRRASKKERGEGLEGLENRITGRK</sequence>
<evidence type="ECO:0000259" key="3">
    <source>
        <dbReference type="PROSITE" id="PS50103"/>
    </source>
</evidence>
<dbReference type="PROSITE" id="PS50103">
    <property type="entry name" value="ZF_C3H1"/>
    <property type="match status" value="1"/>
</dbReference>
<dbReference type="Proteomes" id="UP000800092">
    <property type="component" value="Unassembled WGS sequence"/>
</dbReference>
<dbReference type="GO" id="GO:0008270">
    <property type="term" value="F:zinc ion binding"/>
    <property type="evidence" value="ECO:0007669"/>
    <property type="project" value="UniProtKB-KW"/>
</dbReference>
<organism evidence="4 5">
    <name type="scientific">Viridothelium virens</name>
    <name type="common">Speckled blister lichen</name>
    <name type="synonym">Trypethelium virens</name>
    <dbReference type="NCBI Taxonomy" id="1048519"/>
    <lineage>
        <taxon>Eukaryota</taxon>
        <taxon>Fungi</taxon>
        <taxon>Dikarya</taxon>
        <taxon>Ascomycota</taxon>
        <taxon>Pezizomycotina</taxon>
        <taxon>Dothideomycetes</taxon>
        <taxon>Dothideomycetes incertae sedis</taxon>
        <taxon>Trypetheliales</taxon>
        <taxon>Trypetheliaceae</taxon>
        <taxon>Viridothelium</taxon>
    </lineage>
</organism>
<feature type="domain" description="C3H1-type" evidence="3">
    <location>
        <begin position="236"/>
        <end position="265"/>
    </location>
</feature>
<feature type="region of interest" description="Disordered" evidence="2">
    <location>
        <begin position="510"/>
        <end position="530"/>
    </location>
</feature>
<feature type="region of interest" description="Disordered" evidence="2">
    <location>
        <begin position="571"/>
        <end position="629"/>
    </location>
</feature>
<keyword evidence="5" id="KW-1185">Reference proteome</keyword>
<gene>
    <name evidence="4" type="ORF">EV356DRAFT_535209</name>
</gene>
<feature type="compositionally biased region" description="Polar residues" evidence="2">
    <location>
        <begin position="448"/>
        <end position="471"/>
    </location>
</feature>
<reference evidence="4" key="1">
    <citation type="journal article" date="2020" name="Stud. Mycol.">
        <title>101 Dothideomycetes genomes: a test case for predicting lifestyles and emergence of pathogens.</title>
        <authorList>
            <person name="Haridas S."/>
            <person name="Albert R."/>
            <person name="Binder M."/>
            <person name="Bloem J."/>
            <person name="Labutti K."/>
            <person name="Salamov A."/>
            <person name="Andreopoulos B."/>
            <person name="Baker S."/>
            <person name="Barry K."/>
            <person name="Bills G."/>
            <person name="Bluhm B."/>
            <person name="Cannon C."/>
            <person name="Castanera R."/>
            <person name="Culley D."/>
            <person name="Daum C."/>
            <person name="Ezra D."/>
            <person name="Gonzalez J."/>
            <person name="Henrissat B."/>
            <person name="Kuo A."/>
            <person name="Liang C."/>
            <person name="Lipzen A."/>
            <person name="Lutzoni F."/>
            <person name="Magnuson J."/>
            <person name="Mondo S."/>
            <person name="Nolan M."/>
            <person name="Ohm R."/>
            <person name="Pangilinan J."/>
            <person name="Park H.-J."/>
            <person name="Ramirez L."/>
            <person name="Alfaro M."/>
            <person name="Sun H."/>
            <person name="Tritt A."/>
            <person name="Yoshinaga Y."/>
            <person name="Zwiers L.-H."/>
            <person name="Turgeon B."/>
            <person name="Goodwin S."/>
            <person name="Spatafora J."/>
            <person name="Crous P."/>
            <person name="Grigoriev I."/>
        </authorList>
    </citation>
    <scope>NUCLEOTIDE SEQUENCE</scope>
    <source>
        <strain evidence="4">Tuck. ex Michener</strain>
    </source>
</reference>
<name>A0A6A6H0Z3_VIRVR</name>
<evidence type="ECO:0000256" key="2">
    <source>
        <dbReference type="SAM" id="MobiDB-lite"/>
    </source>
</evidence>
<protein>
    <recommendedName>
        <fullName evidence="3">C3H1-type domain-containing protein</fullName>
    </recommendedName>
</protein>
<feature type="compositionally biased region" description="Basic residues" evidence="2">
    <location>
        <begin position="599"/>
        <end position="611"/>
    </location>
</feature>
<evidence type="ECO:0000256" key="1">
    <source>
        <dbReference type="PROSITE-ProRule" id="PRU00723"/>
    </source>
</evidence>
<feature type="region of interest" description="Disordered" evidence="2">
    <location>
        <begin position="298"/>
        <end position="367"/>
    </location>
</feature>
<dbReference type="OrthoDB" id="5355510at2759"/>
<keyword evidence="1" id="KW-0862">Zinc</keyword>
<evidence type="ECO:0000313" key="4">
    <source>
        <dbReference type="EMBL" id="KAF2231695.1"/>
    </source>
</evidence>
<feature type="compositionally biased region" description="Basic and acidic residues" evidence="2">
    <location>
        <begin position="510"/>
        <end position="520"/>
    </location>
</feature>
<keyword evidence="1" id="KW-0863">Zinc-finger</keyword>
<dbReference type="EMBL" id="ML991823">
    <property type="protein sequence ID" value="KAF2231695.1"/>
    <property type="molecule type" value="Genomic_DNA"/>
</dbReference>
<feature type="compositionally biased region" description="Basic residues" evidence="2">
    <location>
        <begin position="347"/>
        <end position="360"/>
    </location>
</feature>
<feature type="compositionally biased region" description="Low complexity" evidence="2">
    <location>
        <begin position="478"/>
        <end position="490"/>
    </location>
</feature>
<feature type="compositionally biased region" description="Polar residues" evidence="2">
    <location>
        <begin position="432"/>
        <end position="441"/>
    </location>
</feature>
<keyword evidence="1" id="KW-0479">Metal-binding</keyword>
<feature type="region of interest" description="Disordered" evidence="2">
    <location>
        <begin position="398"/>
        <end position="496"/>
    </location>
</feature>
<accession>A0A6A6H0Z3</accession>
<evidence type="ECO:0000313" key="5">
    <source>
        <dbReference type="Proteomes" id="UP000800092"/>
    </source>
</evidence>
<proteinExistence type="predicted"/>
<dbReference type="InterPro" id="IPR000571">
    <property type="entry name" value="Znf_CCCH"/>
</dbReference>
<dbReference type="AlphaFoldDB" id="A0A6A6H0Z3"/>
<feature type="zinc finger region" description="C3H1-type" evidence="1">
    <location>
        <begin position="236"/>
        <end position="265"/>
    </location>
</feature>